<dbReference type="Pfam" id="PF00155">
    <property type="entry name" value="Aminotran_1_2"/>
    <property type="match status" value="1"/>
</dbReference>
<dbReference type="AlphaFoldDB" id="A0A507C5G4"/>
<dbReference type="InterPro" id="IPR050478">
    <property type="entry name" value="Ethylene_sulfur-biosynth"/>
</dbReference>
<dbReference type="CDD" id="cd00609">
    <property type="entry name" value="AAT_like"/>
    <property type="match status" value="1"/>
</dbReference>
<dbReference type="Gene3D" id="3.90.1150.10">
    <property type="entry name" value="Aspartate Aminotransferase, domain 1"/>
    <property type="match status" value="1"/>
</dbReference>
<dbReference type="PANTHER" id="PTHR43795">
    <property type="entry name" value="BIFUNCTIONAL ASPARTATE AMINOTRANSFERASE AND GLUTAMATE/ASPARTATE-PREPHENATE AMINOTRANSFERASE-RELATED"/>
    <property type="match status" value="1"/>
</dbReference>
<dbReference type="Gene3D" id="3.40.640.10">
    <property type="entry name" value="Type I PLP-dependent aspartate aminotransferase-like (Major domain)"/>
    <property type="match status" value="1"/>
</dbReference>
<dbReference type="GO" id="GO:0008483">
    <property type="term" value="F:transaminase activity"/>
    <property type="evidence" value="ECO:0007669"/>
    <property type="project" value="TreeGrafter"/>
</dbReference>
<evidence type="ECO:0000256" key="1">
    <source>
        <dbReference type="ARBA" id="ARBA00022898"/>
    </source>
</evidence>
<gene>
    <name evidence="3" type="ORF">SmJEL517_g04129</name>
</gene>
<dbReference type="OrthoDB" id="7042322at2759"/>
<dbReference type="PRINTS" id="PR00753">
    <property type="entry name" value="ACCSYNTHASE"/>
</dbReference>
<dbReference type="GO" id="GO:0006520">
    <property type="term" value="P:amino acid metabolic process"/>
    <property type="evidence" value="ECO:0007669"/>
    <property type="project" value="TreeGrafter"/>
</dbReference>
<dbReference type="SUPFAM" id="SSF53383">
    <property type="entry name" value="PLP-dependent transferases"/>
    <property type="match status" value="1"/>
</dbReference>
<dbReference type="InterPro" id="IPR015422">
    <property type="entry name" value="PyrdxlP-dep_Trfase_small"/>
</dbReference>
<keyword evidence="4" id="KW-1185">Reference proteome</keyword>
<organism evidence="3 4">
    <name type="scientific">Synchytrium microbalum</name>
    <dbReference type="NCBI Taxonomy" id="1806994"/>
    <lineage>
        <taxon>Eukaryota</taxon>
        <taxon>Fungi</taxon>
        <taxon>Fungi incertae sedis</taxon>
        <taxon>Chytridiomycota</taxon>
        <taxon>Chytridiomycota incertae sedis</taxon>
        <taxon>Chytridiomycetes</taxon>
        <taxon>Synchytriales</taxon>
        <taxon>Synchytriaceae</taxon>
        <taxon>Synchytrium</taxon>
    </lineage>
</organism>
<dbReference type="STRING" id="1806994.A0A507C5G4"/>
<dbReference type="RefSeq" id="XP_031023920.1">
    <property type="nucleotide sequence ID" value="XM_031170057.1"/>
</dbReference>
<dbReference type="GeneID" id="42005354"/>
<reference evidence="3 4" key="1">
    <citation type="journal article" date="2019" name="Sci. Rep.">
        <title>Comparative genomics of chytrid fungi reveal insights into the obligate biotrophic and pathogenic lifestyle of Synchytrium endobioticum.</title>
        <authorList>
            <person name="van de Vossenberg B.T.L.H."/>
            <person name="Warris S."/>
            <person name="Nguyen H.D.T."/>
            <person name="van Gent-Pelzer M.P.E."/>
            <person name="Joly D.L."/>
            <person name="van de Geest H.C."/>
            <person name="Bonants P.J.M."/>
            <person name="Smith D.S."/>
            <person name="Levesque C.A."/>
            <person name="van der Lee T.A.J."/>
        </authorList>
    </citation>
    <scope>NUCLEOTIDE SEQUENCE [LARGE SCALE GENOMIC DNA]</scope>
    <source>
        <strain evidence="3 4">JEL517</strain>
    </source>
</reference>
<feature type="domain" description="Aminotransferase class I/classII large" evidence="2">
    <location>
        <begin position="33"/>
        <end position="438"/>
    </location>
</feature>
<name>A0A507C5G4_9FUNG</name>
<dbReference type="InterPro" id="IPR015421">
    <property type="entry name" value="PyrdxlP-dep_Trfase_major"/>
</dbReference>
<keyword evidence="1" id="KW-0663">Pyridoxal phosphate</keyword>
<evidence type="ECO:0000259" key="2">
    <source>
        <dbReference type="Pfam" id="PF00155"/>
    </source>
</evidence>
<proteinExistence type="predicted"/>
<protein>
    <recommendedName>
        <fullName evidence="2">Aminotransferase class I/classII large domain-containing protein</fullName>
    </recommendedName>
</protein>
<evidence type="ECO:0000313" key="3">
    <source>
        <dbReference type="EMBL" id="TPX32783.1"/>
    </source>
</evidence>
<evidence type="ECO:0000313" key="4">
    <source>
        <dbReference type="Proteomes" id="UP000319731"/>
    </source>
</evidence>
<sequence length="462" mass="51678">MSDLSTISARAQGLVASQSYLGIGKVASINDPDIINLGTAENKLTSAEMSERMNVVRPVVTDQDLLYGQYNGHDALRRQLAHLLNRHFKPLQPVLIDEVQVTNGCASAINAIAQVCCDAGDCILLPSPYYGGFFNDTLYTARCELVPVPATSYNEFQVSVEDINATYQYATVSLAKRITAIIVCSPNNPLGRTYSKEWLEEVLNWAAERKLHVIVDELYALSVWGETAEPFSPFTSALAIKVPDPLRTHVLHGIAKDFLSNGLRMAWIVSRNPAIISALDKLGFFYSTSNLMQNWMCNMFSDHAWVDNFIKTNNLRIRDVYLKTTKWLTDHEIPFVEANSGFFIWIDLRRWLLPTGASSTSNASLTHSKSSSKPISTNSLSVKMASPATIGARRKEREIELFYALLQNKIYIAPGEAFYCDEEGWFRIIFAVEWPVLQEGLERMAKVLDDRLAKSFAGLNVD</sequence>
<dbReference type="PANTHER" id="PTHR43795:SF39">
    <property type="entry name" value="AMINOTRANSFERASE CLASS I_CLASSII DOMAIN-CONTAINING PROTEIN"/>
    <property type="match status" value="1"/>
</dbReference>
<accession>A0A507C5G4</accession>
<dbReference type="InterPro" id="IPR015424">
    <property type="entry name" value="PyrdxlP-dep_Trfase"/>
</dbReference>
<dbReference type="Proteomes" id="UP000319731">
    <property type="component" value="Unassembled WGS sequence"/>
</dbReference>
<dbReference type="GO" id="GO:0030170">
    <property type="term" value="F:pyridoxal phosphate binding"/>
    <property type="evidence" value="ECO:0007669"/>
    <property type="project" value="InterPro"/>
</dbReference>
<comment type="caution">
    <text evidence="3">The sequence shown here is derived from an EMBL/GenBank/DDBJ whole genome shotgun (WGS) entry which is preliminary data.</text>
</comment>
<dbReference type="InterPro" id="IPR004839">
    <property type="entry name" value="Aminotransferase_I/II_large"/>
</dbReference>
<dbReference type="EMBL" id="QEAO01000026">
    <property type="protein sequence ID" value="TPX32783.1"/>
    <property type="molecule type" value="Genomic_DNA"/>
</dbReference>